<dbReference type="Proteomes" id="UP000198528">
    <property type="component" value="Unassembled WGS sequence"/>
</dbReference>
<accession>A0A1G6IZ44</accession>
<evidence type="ECO:0000313" key="1">
    <source>
        <dbReference type="EMBL" id="SDC11056.1"/>
    </source>
</evidence>
<gene>
    <name evidence="1" type="ORF">SAMN04487824_10399</name>
</gene>
<protein>
    <submittedName>
        <fullName evidence="1">Uncharacterized protein</fullName>
    </submittedName>
</protein>
<sequence length="44" mass="4663">MASQPESSDAVTMGAIMGSRGYAMSLGYGGVCRKALEDEGRFFQ</sequence>
<reference evidence="2" key="1">
    <citation type="submission" date="2016-10" db="EMBL/GenBank/DDBJ databases">
        <authorList>
            <person name="Varghese N."/>
            <person name="Submissions S."/>
        </authorList>
    </citation>
    <scope>NUCLEOTIDE SEQUENCE [LARGE SCALE GENOMIC DNA]</scope>
    <source>
        <strain evidence="2">DSM 22619</strain>
    </source>
</reference>
<proteinExistence type="predicted"/>
<dbReference type="AlphaFoldDB" id="A0A1G6IZ44"/>
<organism evidence="1 2">
    <name type="scientific">Parafannyhessea umbonata</name>
    <dbReference type="NCBI Taxonomy" id="604330"/>
    <lineage>
        <taxon>Bacteria</taxon>
        <taxon>Bacillati</taxon>
        <taxon>Actinomycetota</taxon>
        <taxon>Coriobacteriia</taxon>
        <taxon>Coriobacteriales</taxon>
        <taxon>Atopobiaceae</taxon>
        <taxon>Parafannyhessea</taxon>
    </lineage>
</organism>
<keyword evidence="2" id="KW-1185">Reference proteome</keyword>
<name>A0A1G6IZ44_9ACTN</name>
<evidence type="ECO:0000313" key="2">
    <source>
        <dbReference type="Proteomes" id="UP000198528"/>
    </source>
</evidence>
<dbReference type="EMBL" id="FMZL01000003">
    <property type="protein sequence ID" value="SDC11056.1"/>
    <property type="molecule type" value="Genomic_DNA"/>
</dbReference>